<proteinExistence type="predicted"/>
<reference evidence="2 3" key="1">
    <citation type="submission" date="2020-09" db="EMBL/GenBank/DDBJ databases">
        <title>De no assembly of potato wild relative species, Solanum commersonii.</title>
        <authorList>
            <person name="Cho K."/>
        </authorList>
    </citation>
    <scope>NUCLEOTIDE SEQUENCE [LARGE SCALE GENOMIC DNA]</scope>
    <source>
        <strain evidence="2">LZ3.2</strain>
        <tissue evidence="2">Leaf</tissue>
    </source>
</reference>
<evidence type="ECO:0000313" key="2">
    <source>
        <dbReference type="EMBL" id="KAG5590988.1"/>
    </source>
</evidence>
<gene>
    <name evidence="2" type="ORF">H5410_041502</name>
</gene>
<feature type="region of interest" description="Disordered" evidence="1">
    <location>
        <begin position="139"/>
        <end position="159"/>
    </location>
</feature>
<organism evidence="2 3">
    <name type="scientific">Solanum commersonii</name>
    <name type="common">Commerson's wild potato</name>
    <name type="synonym">Commerson's nightshade</name>
    <dbReference type="NCBI Taxonomy" id="4109"/>
    <lineage>
        <taxon>Eukaryota</taxon>
        <taxon>Viridiplantae</taxon>
        <taxon>Streptophyta</taxon>
        <taxon>Embryophyta</taxon>
        <taxon>Tracheophyta</taxon>
        <taxon>Spermatophyta</taxon>
        <taxon>Magnoliopsida</taxon>
        <taxon>eudicotyledons</taxon>
        <taxon>Gunneridae</taxon>
        <taxon>Pentapetalae</taxon>
        <taxon>asterids</taxon>
        <taxon>lamiids</taxon>
        <taxon>Solanales</taxon>
        <taxon>Solanaceae</taxon>
        <taxon>Solanoideae</taxon>
        <taxon>Solaneae</taxon>
        <taxon>Solanum</taxon>
    </lineage>
</organism>
<dbReference type="AlphaFoldDB" id="A0A9J5XUR1"/>
<protein>
    <submittedName>
        <fullName evidence="2">Uncharacterized protein</fullName>
    </submittedName>
</protein>
<accession>A0A9J5XUR1</accession>
<dbReference type="OrthoDB" id="1735266at2759"/>
<sequence length="175" mass="19915">MINSNYKGKEKVAHSSIQPPLEIEDFKLKDYLDLENFLENKFKGDSVISKLPPPEIEDFKLKDYSDLENFFSKKFKGGSLKPIKVDNFSEGEAFNLVCTLADLELDSRVKENIKTLDTDDNIKESLCKIMLNSDSGKIETDYSSHEESSTSEDLKALHQEDYLTSDDDCLLANKD</sequence>
<keyword evidence="3" id="KW-1185">Reference proteome</keyword>
<name>A0A9J5XUR1_SOLCO</name>
<evidence type="ECO:0000313" key="3">
    <source>
        <dbReference type="Proteomes" id="UP000824120"/>
    </source>
</evidence>
<evidence type="ECO:0000256" key="1">
    <source>
        <dbReference type="SAM" id="MobiDB-lite"/>
    </source>
</evidence>
<dbReference type="Proteomes" id="UP000824120">
    <property type="component" value="Chromosome 8"/>
</dbReference>
<dbReference type="EMBL" id="JACXVP010000008">
    <property type="protein sequence ID" value="KAG5590988.1"/>
    <property type="molecule type" value="Genomic_DNA"/>
</dbReference>
<comment type="caution">
    <text evidence="2">The sequence shown here is derived from an EMBL/GenBank/DDBJ whole genome shotgun (WGS) entry which is preliminary data.</text>
</comment>